<name>A0A915DUM6_9BILA</name>
<keyword evidence="9" id="KW-1185">Reference proteome</keyword>
<feature type="domain" description="C2H2-type" evidence="8">
    <location>
        <begin position="472"/>
        <end position="501"/>
    </location>
</feature>
<dbReference type="PANTHER" id="PTHR23235:SF142">
    <property type="entry name" value="ZINC FINGER PROTEIN 384"/>
    <property type="match status" value="1"/>
</dbReference>
<dbReference type="PROSITE" id="PS00028">
    <property type="entry name" value="ZINC_FINGER_C2H2_1"/>
    <property type="match status" value="5"/>
</dbReference>
<feature type="domain" description="C2H2-type" evidence="8">
    <location>
        <begin position="245"/>
        <end position="272"/>
    </location>
</feature>
<proteinExistence type="predicted"/>
<evidence type="ECO:0000313" key="10">
    <source>
        <dbReference type="WBParaSite" id="jg23677"/>
    </source>
</evidence>
<reference evidence="10" key="1">
    <citation type="submission" date="2022-11" db="UniProtKB">
        <authorList>
            <consortium name="WormBaseParasite"/>
        </authorList>
    </citation>
    <scope>IDENTIFICATION</scope>
</reference>
<evidence type="ECO:0000259" key="8">
    <source>
        <dbReference type="PROSITE" id="PS50157"/>
    </source>
</evidence>
<accession>A0A915DUM6</accession>
<evidence type="ECO:0000256" key="7">
    <source>
        <dbReference type="SAM" id="MobiDB-lite"/>
    </source>
</evidence>
<evidence type="ECO:0000256" key="4">
    <source>
        <dbReference type="ARBA" id="ARBA00022833"/>
    </source>
</evidence>
<evidence type="ECO:0000256" key="6">
    <source>
        <dbReference type="PROSITE-ProRule" id="PRU00042"/>
    </source>
</evidence>
<feature type="domain" description="C2H2-type" evidence="8">
    <location>
        <begin position="415"/>
        <end position="442"/>
    </location>
</feature>
<evidence type="ECO:0000256" key="2">
    <source>
        <dbReference type="ARBA" id="ARBA00022737"/>
    </source>
</evidence>
<dbReference type="Gene3D" id="3.30.160.60">
    <property type="entry name" value="Classic Zinc Finger"/>
    <property type="match status" value="4"/>
</dbReference>
<evidence type="ECO:0000313" key="9">
    <source>
        <dbReference type="Proteomes" id="UP000887574"/>
    </source>
</evidence>
<dbReference type="WBParaSite" id="jg23677">
    <property type="protein sequence ID" value="jg23677"/>
    <property type="gene ID" value="jg23677"/>
</dbReference>
<keyword evidence="3 6" id="KW-0863">Zinc-finger</keyword>
<dbReference type="Proteomes" id="UP000887574">
    <property type="component" value="Unplaced"/>
</dbReference>
<keyword evidence="1" id="KW-0479">Metal-binding</keyword>
<dbReference type="InterPro" id="IPR013087">
    <property type="entry name" value="Znf_C2H2_type"/>
</dbReference>
<dbReference type="AlphaFoldDB" id="A0A915DUM6"/>
<protein>
    <submittedName>
        <fullName evidence="10">C2H2-type domain-containing protein</fullName>
    </submittedName>
</protein>
<dbReference type="PANTHER" id="PTHR23235">
    <property type="entry name" value="KRUEPPEL-LIKE TRANSCRIPTION FACTOR"/>
    <property type="match status" value="1"/>
</dbReference>
<keyword evidence="4" id="KW-0862">Zinc</keyword>
<evidence type="ECO:0000256" key="5">
    <source>
        <dbReference type="ARBA" id="ARBA00023242"/>
    </source>
</evidence>
<dbReference type="FunFam" id="3.30.160.60:FF:002343">
    <property type="entry name" value="Zinc finger protein 33A"/>
    <property type="match status" value="1"/>
</dbReference>
<dbReference type="PROSITE" id="PS50157">
    <property type="entry name" value="ZINC_FINGER_C2H2_2"/>
    <property type="match status" value="5"/>
</dbReference>
<evidence type="ECO:0000256" key="3">
    <source>
        <dbReference type="ARBA" id="ARBA00022771"/>
    </source>
</evidence>
<feature type="compositionally biased region" description="Polar residues" evidence="7">
    <location>
        <begin position="66"/>
        <end position="90"/>
    </location>
</feature>
<organism evidence="9 10">
    <name type="scientific">Ditylenchus dipsaci</name>
    <dbReference type="NCBI Taxonomy" id="166011"/>
    <lineage>
        <taxon>Eukaryota</taxon>
        <taxon>Metazoa</taxon>
        <taxon>Ecdysozoa</taxon>
        <taxon>Nematoda</taxon>
        <taxon>Chromadorea</taxon>
        <taxon>Rhabditida</taxon>
        <taxon>Tylenchina</taxon>
        <taxon>Tylenchomorpha</taxon>
        <taxon>Sphaerularioidea</taxon>
        <taxon>Anguinidae</taxon>
        <taxon>Anguininae</taxon>
        <taxon>Ditylenchus</taxon>
    </lineage>
</organism>
<feature type="region of interest" description="Disordered" evidence="7">
    <location>
        <begin position="66"/>
        <end position="113"/>
    </location>
</feature>
<dbReference type="GO" id="GO:0000981">
    <property type="term" value="F:DNA-binding transcription factor activity, RNA polymerase II-specific"/>
    <property type="evidence" value="ECO:0007669"/>
    <property type="project" value="TreeGrafter"/>
</dbReference>
<keyword evidence="2" id="KW-0677">Repeat</keyword>
<feature type="domain" description="C2H2-type" evidence="8">
    <location>
        <begin position="273"/>
        <end position="300"/>
    </location>
</feature>
<dbReference type="GO" id="GO:0000978">
    <property type="term" value="F:RNA polymerase II cis-regulatory region sequence-specific DNA binding"/>
    <property type="evidence" value="ECO:0007669"/>
    <property type="project" value="TreeGrafter"/>
</dbReference>
<feature type="domain" description="C2H2-type" evidence="8">
    <location>
        <begin position="443"/>
        <end position="471"/>
    </location>
</feature>
<dbReference type="InterPro" id="IPR036236">
    <property type="entry name" value="Znf_C2H2_sf"/>
</dbReference>
<keyword evidence="5" id="KW-0539">Nucleus</keyword>
<dbReference type="SUPFAM" id="SSF57667">
    <property type="entry name" value="beta-beta-alpha zinc fingers"/>
    <property type="match status" value="2"/>
</dbReference>
<dbReference type="FunFam" id="3.30.160.60:FF:000100">
    <property type="entry name" value="Zinc finger 45-like"/>
    <property type="match status" value="1"/>
</dbReference>
<evidence type="ECO:0000256" key="1">
    <source>
        <dbReference type="ARBA" id="ARBA00022723"/>
    </source>
</evidence>
<dbReference type="GO" id="GO:0008270">
    <property type="term" value="F:zinc ion binding"/>
    <property type="evidence" value="ECO:0007669"/>
    <property type="project" value="UniProtKB-KW"/>
</dbReference>
<sequence>MNLQPVGENHVDLNDEDGHQQQQMDCFLDNTHQNHPFTNDFVVCADQEGSKEEVVGTLNHQVHFQYSPKLNSPQQNLIYRKPNSQLQRTDPPNRVTRDKRKGNNNSSSSSSQHLDNIINGVAERSSLQQEPPLIKNTGYSLRHWQDDHLESSFDYSEHVLFPSKSGVNYVDQSYEYEDQLTVLSNYGQEHHNNNYEYFECVKDGKYEEEQVIPTQCMLGEQEGEGDDGQTTLIAQDFGRKGPTTKFCDFCGLFLRHPSKIAAHMRTHTGEKPFLCDICGQDFSQRTPYRMHMKRHLGDLPFTCTLCSKKFPNKASRNGMSSGCIGDYKGRAHRNHISSLTSTRSLQQHRSAIVNWQPPLGDIIKPTSETALRKITSVVESVAAGCNATTATVQRGCPSALERNSRDHRQRPPTVAQCTDCGLIFKHPSKIQAHMRTHTGEKPFLCDECGLGCSTNSALRVHIRRFHTSERPHECTWDCGMKFVSVAARNEHERIVHAGIKR</sequence>
<dbReference type="SMART" id="SM00355">
    <property type="entry name" value="ZnF_C2H2"/>
    <property type="match status" value="5"/>
</dbReference>
<dbReference type="Pfam" id="PF00096">
    <property type="entry name" value="zf-C2H2"/>
    <property type="match status" value="3"/>
</dbReference>